<gene>
    <name evidence="1" type="ORF">EM308_07700</name>
</gene>
<protein>
    <submittedName>
        <fullName evidence="1">Uncharacterized protein</fullName>
    </submittedName>
</protein>
<dbReference type="Proteomes" id="UP000175968">
    <property type="component" value="Chromosome"/>
</dbReference>
<dbReference type="KEGG" id="fgl:EM308_07700"/>
<evidence type="ECO:0000313" key="2">
    <source>
        <dbReference type="Proteomes" id="UP000175968"/>
    </source>
</evidence>
<accession>A0AAC9I4G4</accession>
<sequence>MLKMFFLNDNKKTKMLIFSPDGNENPFYFFFKNKKITSLNFHFKRSSVNFVCNEQRDQCLLKCLIFLLLKTQFQKYNSKMIKSKVIHRKKYKI</sequence>
<dbReference type="EMBL" id="CP017479">
    <property type="protein sequence ID" value="AOW09397.1"/>
    <property type="molecule type" value="Genomic_DNA"/>
</dbReference>
<evidence type="ECO:0000313" key="1">
    <source>
        <dbReference type="EMBL" id="AOW09397.1"/>
    </source>
</evidence>
<organism evidence="1 2">
    <name type="scientific">Flavobacterium gilvum</name>
    <dbReference type="NCBI Taxonomy" id="1492737"/>
    <lineage>
        <taxon>Bacteria</taxon>
        <taxon>Pseudomonadati</taxon>
        <taxon>Bacteroidota</taxon>
        <taxon>Flavobacteriia</taxon>
        <taxon>Flavobacteriales</taxon>
        <taxon>Flavobacteriaceae</taxon>
        <taxon>Flavobacterium</taxon>
    </lineage>
</organism>
<proteinExistence type="predicted"/>
<keyword evidence="2" id="KW-1185">Reference proteome</keyword>
<dbReference type="AlphaFoldDB" id="A0AAC9I4G4"/>
<name>A0AAC9I4G4_9FLAO</name>
<reference evidence="1 2" key="1">
    <citation type="submission" date="2016-10" db="EMBL/GenBank/DDBJ databases">
        <title>Flavobacterium gilvum sp. nov., isolated from stream water.</title>
        <authorList>
            <person name="Shin S.-K."/>
            <person name="Cho Y.-J."/>
            <person name="Yi H."/>
        </authorList>
    </citation>
    <scope>NUCLEOTIDE SEQUENCE [LARGE SCALE GENOMIC DNA]</scope>
    <source>
        <strain evidence="1 2">EM1308</strain>
    </source>
</reference>